<sequence length="125" mass="13865">MYSWLLSGNVIDFLDFRSQQALNRMKQLAEDPKSTLNRVRKYINHALHRLYRQRNMVLHGGDARPVGLESTLLCSGPLISAVLDQMIHAEQFHGVAPLQLAARAEVGLTAGGLDGAWNPANLLSF</sequence>
<dbReference type="EMBL" id="CP028130">
    <property type="protein sequence ID" value="AZZ54595.1"/>
    <property type="molecule type" value="Genomic_DNA"/>
</dbReference>
<name>A0AAD1ABZ1_9MICO</name>
<evidence type="ECO:0000313" key="1">
    <source>
        <dbReference type="EMBL" id="AZZ54595.1"/>
    </source>
</evidence>
<evidence type="ECO:0000313" key="2">
    <source>
        <dbReference type="Proteomes" id="UP000283946"/>
    </source>
</evidence>
<organism evidence="1 2">
    <name type="scientific">Rathayibacter iranicus</name>
    <dbReference type="NCBI Taxonomy" id="59737"/>
    <lineage>
        <taxon>Bacteria</taxon>
        <taxon>Bacillati</taxon>
        <taxon>Actinomycetota</taxon>
        <taxon>Actinomycetes</taxon>
        <taxon>Micrococcales</taxon>
        <taxon>Microbacteriaceae</taxon>
        <taxon>Rathayibacter</taxon>
    </lineage>
</organism>
<reference evidence="1 2" key="1">
    <citation type="submission" date="2018-03" db="EMBL/GenBank/DDBJ databases">
        <title>Bacteriophage NCPPB3778 and a type I-E CRISPR drive the evolution of the US Biological Select Agent, Rathayibacter toxicus.</title>
        <authorList>
            <person name="Davis E.W.II."/>
            <person name="Tabima J.F."/>
            <person name="Weisberg A.J."/>
            <person name="Dantas Lopes L."/>
            <person name="Wiseman M.S."/>
            <person name="Wiseman M.S."/>
            <person name="Pupko T."/>
            <person name="Belcher M.S."/>
            <person name="Sechler A.J."/>
            <person name="Tancos M.A."/>
            <person name="Schroeder B.K."/>
            <person name="Murray T.D."/>
            <person name="Luster D.G."/>
            <person name="Schneider W.L."/>
            <person name="Rogers E."/>
            <person name="Andreote F.D."/>
            <person name="Grunwald N.J."/>
            <person name="Putnam M.L."/>
            <person name="Chang J.H."/>
        </authorList>
    </citation>
    <scope>NUCLEOTIDE SEQUENCE [LARGE SCALE GENOMIC DNA]</scope>
    <source>
        <strain evidence="1 2">NCCPB 2253</strain>
    </source>
</reference>
<accession>A0AAD1ABZ1</accession>
<protein>
    <submittedName>
        <fullName evidence="1">Uncharacterized protein</fullName>
    </submittedName>
</protein>
<dbReference type="KEGG" id="ria:C7V51_00850"/>
<dbReference type="Proteomes" id="UP000283946">
    <property type="component" value="Chromosome"/>
</dbReference>
<dbReference type="AlphaFoldDB" id="A0AAD1ABZ1"/>
<gene>
    <name evidence="1" type="ORF">C7V51_00850</name>
</gene>
<proteinExistence type="predicted"/>